<comment type="caution">
    <text evidence="1">The sequence shown here is derived from an EMBL/GenBank/DDBJ whole genome shotgun (WGS) entry which is preliminary data.</text>
</comment>
<proteinExistence type="predicted"/>
<gene>
    <name evidence="1" type="ORF">T459_21406</name>
</gene>
<protein>
    <recommendedName>
        <fullName evidence="3">Ubiquitin-like protease family profile domain-containing protein</fullName>
    </recommendedName>
</protein>
<reference evidence="1 2" key="2">
    <citation type="journal article" date="2017" name="Genome Biol.">
        <title>New reference genome sequences of hot pepper reveal the massive evolution of plant disease-resistance genes by retroduplication.</title>
        <authorList>
            <person name="Kim S."/>
            <person name="Park J."/>
            <person name="Yeom S.I."/>
            <person name="Kim Y.M."/>
            <person name="Seo E."/>
            <person name="Kim K.T."/>
            <person name="Kim M.S."/>
            <person name="Lee J.M."/>
            <person name="Cheong K."/>
            <person name="Shin H.S."/>
            <person name="Kim S.B."/>
            <person name="Han K."/>
            <person name="Lee J."/>
            <person name="Park M."/>
            <person name="Lee H.A."/>
            <person name="Lee H.Y."/>
            <person name="Lee Y."/>
            <person name="Oh S."/>
            <person name="Lee J.H."/>
            <person name="Choi E."/>
            <person name="Choi E."/>
            <person name="Lee S.E."/>
            <person name="Jeon J."/>
            <person name="Kim H."/>
            <person name="Choi G."/>
            <person name="Song H."/>
            <person name="Lee J."/>
            <person name="Lee S.C."/>
            <person name="Kwon J.K."/>
            <person name="Lee H.Y."/>
            <person name="Koo N."/>
            <person name="Hong Y."/>
            <person name="Kim R.W."/>
            <person name="Kang W.H."/>
            <person name="Huh J.H."/>
            <person name="Kang B.C."/>
            <person name="Yang T.J."/>
            <person name="Lee Y.H."/>
            <person name="Bennetzen J.L."/>
            <person name="Choi D."/>
        </authorList>
    </citation>
    <scope>NUCLEOTIDE SEQUENCE [LARGE SCALE GENOMIC DNA]</scope>
    <source>
        <strain evidence="2">cv. CM334</strain>
    </source>
</reference>
<accession>A0A2G2YWL4</accession>
<dbReference type="PANTHER" id="PTHR33022">
    <property type="entry name" value="DUF1985 DOMAIN-CONTAINING PROTEIN"/>
    <property type="match status" value="1"/>
</dbReference>
<dbReference type="AlphaFoldDB" id="A0A2G2YWL4"/>
<dbReference type="Proteomes" id="UP000222542">
    <property type="component" value="Unassembled WGS sequence"/>
</dbReference>
<reference evidence="1 2" key="1">
    <citation type="journal article" date="2014" name="Nat. Genet.">
        <title>Genome sequence of the hot pepper provides insights into the evolution of pungency in Capsicum species.</title>
        <authorList>
            <person name="Kim S."/>
            <person name="Park M."/>
            <person name="Yeom S.I."/>
            <person name="Kim Y.M."/>
            <person name="Lee J.M."/>
            <person name="Lee H.A."/>
            <person name="Seo E."/>
            <person name="Choi J."/>
            <person name="Cheong K."/>
            <person name="Kim K.T."/>
            <person name="Jung K."/>
            <person name="Lee G.W."/>
            <person name="Oh S.K."/>
            <person name="Bae C."/>
            <person name="Kim S.B."/>
            <person name="Lee H.Y."/>
            <person name="Kim S.Y."/>
            <person name="Kim M.S."/>
            <person name="Kang B.C."/>
            <person name="Jo Y.D."/>
            <person name="Yang H.B."/>
            <person name="Jeong H.J."/>
            <person name="Kang W.H."/>
            <person name="Kwon J.K."/>
            <person name="Shin C."/>
            <person name="Lim J.Y."/>
            <person name="Park J.H."/>
            <person name="Huh J.H."/>
            <person name="Kim J.S."/>
            <person name="Kim B.D."/>
            <person name="Cohen O."/>
            <person name="Paran I."/>
            <person name="Suh M.C."/>
            <person name="Lee S.B."/>
            <person name="Kim Y.K."/>
            <person name="Shin Y."/>
            <person name="Noh S.J."/>
            <person name="Park J."/>
            <person name="Seo Y.S."/>
            <person name="Kwon S.Y."/>
            <person name="Kim H.A."/>
            <person name="Park J.M."/>
            <person name="Kim H.J."/>
            <person name="Choi S.B."/>
            <person name="Bosland P.W."/>
            <person name="Reeves G."/>
            <person name="Jo S.H."/>
            <person name="Lee B.W."/>
            <person name="Cho H.T."/>
            <person name="Choi H.S."/>
            <person name="Lee M.S."/>
            <person name="Yu Y."/>
            <person name="Do Choi Y."/>
            <person name="Park B.S."/>
            <person name="van Deynze A."/>
            <person name="Ashrafi H."/>
            <person name="Hill T."/>
            <person name="Kim W.T."/>
            <person name="Pai H.S."/>
            <person name="Ahn H.K."/>
            <person name="Yeam I."/>
            <person name="Giovannoni J.J."/>
            <person name="Rose J.K."/>
            <person name="Sorensen I."/>
            <person name="Lee S.J."/>
            <person name="Kim R.W."/>
            <person name="Choi I.Y."/>
            <person name="Choi B.S."/>
            <person name="Lim J.S."/>
            <person name="Lee Y.H."/>
            <person name="Choi D."/>
        </authorList>
    </citation>
    <scope>NUCLEOTIDE SEQUENCE [LARGE SCALE GENOMIC DNA]</scope>
    <source>
        <strain evidence="2">cv. CM334</strain>
    </source>
</reference>
<evidence type="ECO:0000313" key="2">
    <source>
        <dbReference type="Proteomes" id="UP000222542"/>
    </source>
</evidence>
<sequence>MTSKRSVIPSKRISYPDTPLEIKAAKKTRKDTFKALSIIKKVDVTATVEEHNMTVDNPSTASKHEEKVKPVSLGERKNYPFEAHRCHFLLPPKEGQVANTRTIQVRTDWSTMEAYRDKMDNPFDVQYVDGISHQTIGSLDCAPFIAAYFEYSSDGLQVPYDGLDAGLLRKRYAAFLWKYREAKAQKPYATDVKDPR</sequence>
<evidence type="ECO:0008006" key="3">
    <source>
        <dbReference type="Google" id="ProtNLM"/>
    </source>
</evidence>
<dbReference type="EMBL" id="AYRZ02000008">
    <property type="protein sequence ID" value="PHT74129.1"/>
    <property type="molecule type" value="Genomic_DNA"/>
</dbReference>
<name>A0A2G2YWL4_CAPAN</name>
<dbReference type="Gramene" id="PHT74129">
    <property type="protein sequence ID" value="PHT74129"/>
    <property type="gene ID" value="T459_21406"/>
</dbReference>
<dbReference type="PANTHER" id="PTHR33022:SF13">
    <property type="entry name" value="UBIQUITIN-LIKE PROTEASE FAMILY PROFILE DOMAIN-CONTAINING PROTEIN"/>
    <property type="match status" value="1"/>
</dbReference>
<keyword evidence="2" id="KW-1185">Reference proteome</keyword>
<evidence type="ECO:0000313" key="1">
    <source>
        <dbReference type="EMBL" id="PHT74129.1"/>
    </source>
</evidence>
<organism evidence="1 2">
    <name type="scientific">Capsicum annuum</name>
    <name type="common">Capsicum pepper</name>
    <dbReference type="NCBI Taxonomy" id="4072"/>
    <lineage>
        <taxon>Eukaryota</taxon>
        <taxon>Viridiplantae</taxon>
        <taxon>Streptophyta</taxon>
        <taxon>Embryophyta</taxon>
        <taxon>Tracheophyta</taxon>
        <taxon>Spermatophyta</taxon>
        <taxon>Magnoliopsida</taxon>
        <taxon>eudicotyledons</taxon>
        <taxon>Gunneridae</taxon>
        <taxon>Pentapetalae</taxon>
        <taxon>asterids</taxon>
        <taxon>lamiids</taxon>
        <taxon>Solanales</taxon>
        <taxon>Solanaceae</taxon>
        <taxon>Solanoideae</taxon>
        <taxon>Capsiceae</taxon>
        <taxon>Capsicum</taxon>
    </lineage>
</organism>